<feature type="region of interest" description="Disordered" evidence="1">
    <location>
        <begin position="186"/>
        <end position="205"/>
    </location>
</feature>
<keyword evidence="2" id="KW-0472">Membrane</keyword>
<organism evidence="3 4">
    <name type="scientific">Nonomuraea spiralis</name>
    <dbReference type="NCBI Taxonomy" id="46182"/>
    <lineage>
        <taxon>Bacteria</taxon>
        <taxon>Bacillati</taxon>
        <taxon>Actinomycetota</taxon>
        <taxon>Actinomycetes</taxon>
        <taxon>Streptosporangiales</taxon>
        <taxon>Streptosporangiaceae</taxon>
        <taxon>Nonomuraea</taxon>
    </lineage>
</organism>
<evidence type="ECO:0000256" key="1">
    <source>
        <dbReference type="SAM" id="MobiDB-lite"/>
    </source>
</evidence>
<keyword evidence="2" id="KW-1133">Transmembrane helix</keyword>
<evidence type="ECO:0000313" key="3">
    <source>
        <dbReference type="EMBL" id="MFB9203738.1"/>
    </source>
</evidence>
<protein>
    <recommendedName>
        <fullName evidence="5">Lipopolysaccharide biosynthesis protein</fullName>
    </recommendedName>
</protein>
<reference evidence="3 4" key="1">
    <citation type="submission" date="2024-09" db="EMBL/GenBank/DDBJ databases">
        <authorList>
            <person name="Sun Q."/>
            <person name="Mori K."/>
        </authorList>
    </citation>
    <scope>NUCLEOTIDE SEQUENCE [LARGE SCALE GENOMIC DNA]</scope>
    <source>
        <strain evidence="3 4">CCM 3426</strain>
    </source>
</reference>
<keyword evidence="2" id="KW-0812">Transmembrane</keyword>
<evidence type="ECO:0008006" key="5">
    <source>
        <dbReference type="Google" id="ProtNLM"/>
    </source>
</evidence>
<keyword evidence="4" id="KW-1185">Reference proteome</keyword>
<feature type="transmembrane region" description="Helical" evidence="2">
    <location>
        <begin position="161"/>
        <end position="182"/>
    </location>
</feature>
<proteinExistence type="predicted"/>
<feature type="transmembrane region" description="Helical" evidence="2">
    <location>
        <begin position="12"/>
        <end position="34"/>
    </location>
</feature>
<gene>
    <name evidence="3" type="ORF">ACFFV7_21285</name>
</gene>
<dbReference type="EMBL" id="JBHMEI010000015">
    <property type="protein sequence ID" value="MFB9203738.1"/>
    <property type="molecule type" value="Genomic_DNA"/>
</dbReference>
<comment type="caution">
    <text evidence="3">The sequence shown here is derived from an EMBL/GenBank/DDBJ whole genome shotgun (WGS) entry which is preliminary data.</text>
</comment>
<evidence type="ECO:0000256" key="2">
    <source>
        <dbReference type="SAM" id="Phobius"/>
    </source>
</evidence>
<name>A0ABV5IGS5_9ACTN</name>
<accession>A0ABV5IGS5</accession>
<dbReference type="Proteomes" id="UP001589647">
    <property type="component" value="Unassembled WGS sequence"/>
</dbReference>
<evidence type="ECO:0000313" key="4">
    <source>
        <dbReference type="Proteomes" id="UP001589647"/>
    </source>
</evidence>
<dbReference type="RefSeq" id="WP_189649205.1">
    <property type="nucleotide sequence ID" value="NZ_BMRC01000009.1"/>
</dbReference>
<sequence length="205" mass="20954">MTHPVQRVAGALRTWSLLTLPLIGMGAGLTYSLVQRPVYTADAYTVVSGVRQGAPTQEADFAQAFARVTVHPGLLAGAGGDAYLSDGELLRTTLQASASPDAPLIRLAAVADTADEAARRANSVAGALTAYANRHSADTGVRLAGFAPAVPPAAPSSPRPLVAAAVSTAGGLLLAALIWMAVPAGPRRDDRETASPRRPVETTPA</sequence>